<gene>
    <name evidence="2" type="ORF">HMPREF0971_01972</name>
</gene>
<reference evidence="2 3" key="1">
    <citation type="submission" date="2009-11" db="EMBL/GenBank/DDBJ databases">
        <authorList>
            <person name="Weinstock G."/>
            <person name="Sodergren E."/>
            <person name="Clifton S."/>
            <person name="Fulton L."/>
            <person name="Fulton B."/>
            <person name="Courtney L."/>
            <person name="Fronick C."/>
            <person name="Harrison M."/>
            <person name="Strong C."/>
            <person name="Farmer C."/>
            <person name="Delahaunty K."/>
            <person name="Markovic C."/>
            <person name="Hall O."/>
            <person name="Minx P."/>
            <person name="Tomlinson C."/>
            <person name="Mitreva M."/>
            <person name="Nelson J."/>
            <person name="Hou S."/>
            <person name="Wollam A."/>
            <person name="Pepin K.H."/>
            <person name="Johnson M."/>
            <person name="Bhonagiri V."/>
            <person name="Nash W.E."/>
            <person name="Warren W."/>
            <person name="Chinwalla A."/>
            <person name="Mardis E.R."/>
            <person name="Wilson R.K."/>
        </authorList>
    </citation>
    <scope>NUCLEOTIDE SEQUENCE [LARGE SCALE GENOMIC DNA]</scope>
    <source>
        <strain evidence="2 3">F0302</strain>
    </source>
</reference>
<feature type="transmembrane region" description="Helical" evidence="1">
    <location>
        <begin position="41"/>
        <end position="67"/>
    </location>
</feature>
<dbReference type="Proteomes" id="UP000004079">
    <property type="component" value="Unassembled WGS sequence"/>
</dbReference>
<comment type="caution">
    <text evidence="2">The sequence shown here is derived from an EMBL/GenBank/DDBJ whole genome shotgun (WGS) entry which is preliminary data.</text>
</comment>
<evidence type="ECO:0000313" key="3">
    <source>
        <dbReference type="Proteomes" id="UP000004079"/>
    </source>
</evidence>
<evidence type="ECO:0000256" key="1">
    <source>
        <dbReference type="SAM" id="Phobius"/>
    </source>
</evidence>
<keyword evidence="1" id="KW-0812">Transmembrane</keyword>
<dbReference type="EMBL" id="ACUZ02000034">
    <property type="protein sequence ID" value="EFB31694.1"/>
    <property type="molecule type" value="Genomic_DNA"/>
</dbReference>
<organism evidence="2 3">
    <name type="scientific">Segatella oris F0302</name>
    <dbReference type="NCBI Taxonomy" id="649760"/>
    <lineage>
        <taxon>Bacteria</taxon>
        <taxon>Pseudomonadati</taxon>
        <taxon>Bacteroidota</taxon>
        <taxon>Bacteroidia</taxon>
        <taxon>Bacteroidales</taxon>
        <taxon>Prevotellaceae</taxon>
        <taxon>Segatella</taxon>
    </lineage>
</organism>
<proteinExistence type="predicted"/>
<keyword evidence="1" id="KW-1133">Transmembrane helix</keyword>
<dbReference type="AlphaFoldDB" id="D1QSL4"/>
<sequence>MTFCLHSFFFIDSCKDSGNGRNCKGKQELIFCLNSFSDNSLLLVFFSFLQNIIVVLYPLPTILPLLITGKGVYVWKES</sequence>
<dbReference type="STRING" id="649760.HMPREF0971_01972"/>
<keyword evidence="1" id="KW-0472">Membrane</keyword>
<protein>
    <submittedName>
        <fullName evidence="2">Uncharacterized protein</fullName>
    </submittedName>
</protein>
<name>D1QSL4_9BACT</name>
<evidence type="ECO:0000313" key="2">
    <source>
        <dbReference type="EMBL" id="EFB31694.1"/>
    </source>
</evidence>
<dbReference type="HOGENOM" id="CLU_2619099_0_0_10"/>
<accession>D1QSL4</accession>